<sequence>MARITATIKPVHADHTVCTHKVTTTGKPKEAACPGRAAYTATCSACPWTKTSTTKAALEYVRDSHLRSHLTKPAPTRAV</sequence>
<protein>
    <submittedName>
        <fullName evidence="1">Uncharacterized protein</fullName>
    </submittedName>
</protein>
<comment type="caution">
    <text evidence="1">The sequence shown here is derived from an EMBL/GenBank/DDBJ whole genome shotgun (WGS) entry which is preliminary data.</text>
</comment>
<accession>S4A7X5</accession>
<keyword evidence="2" id="KW-1185">Reference proteome</keyword>
<reference evidence="1 2" key="1">
    <citation type="submission" date="2013-02" db="EMBL/GenBank/DDBJ databases">
        <title>Draft Genome Sequence of Streptomyces aurantiacus, Which Produces Setomimycin.</title>
        <authorList>
            <person name="Gruening B.A."/>
            <person name="Praeg A."/>
            <person name="Erxleben A."/>
            <person name="Guenther S."/>
            <person name="Mueller M."/>
        </authorList>
    </citation>
    <scope>NUCLEOTIDE SEQUENCE [LARGE SCALE GENOMIC DNA]</scope>
    <source>
        <strain evidence="1 2">JA 4570</strain>
    </source>
</reference>
<name>S4A7X5_9ACTN</name>
<dbReference type="Proteomes" id="UP000014629">
    <property type="component" value="Unassembled WGS sequence"/>
</dbReference>
<dbReference type="PATRIC" id="fig|1286094.4.peg.54"/>
<gene>
    <name evidence="1" type="ORF">STRAU_0056</name>
</gene>
<organism evidence="1 2">
    <name type="scientific">Streptomyces aurantiacus JA 4570</name>
    <dbReference type="NCBI Taxonomy" id="1286094"/>
    <lineage>
        <taxon>Bacteria</taxon>
        <taxon>Bacillati</taxon>
        <taxon>Actinomycetota</taxon>
        <taxon>Actinomycetes</taxon>
        <taxon>Kitasatosporales</taxon>
        <taxon>Streptomycetaceae</taxon>
        <taxon>Streptomyces</taxon>
        <taxon>Streptomyces aurantiacus group</taxon>
    </lineage>
</organism>
<proteinExistence type="predicted"/>
<dbReference type="OrthoDB" id="4245053at2"/>
<dbReference type="AlphaFoldDB" id="S4A7X5"/>
<evidence type="ECO:0000313" key="1">
    <source>
        <dbReference type="EMBL" id="EPH46890.1"/>
    </source>
</evidence>
<evidence type="ECO:0000313" key="2">
    <source>
        <dbReference type="Proteomes" id="UP000014629"/>
    </source>
</evidence>
<dbReference type="EMBL" id="AOPZ01000003">
    <property type="protein sequence ID" value="EPH46890.1"/>
    <property type="molecule type" value="Genomic_DNA"/>
</dbReference>
<dbReference type="RefSeq" id="WP_016638192.1">
    <property type="nucleotide sequence ID" value="NZ_AOPZ01000003.1"/>
</dbReference>